<dbReference type="NCBIfam" id="TIGR02532">
    <property type="entry name" value="IV_pilin_GFxxxE"/>
    <property type="match status" value="1"/>
</dbReference>
<dbReference type="Proteomes" id="UP000031535">
    <property type="component" value="Unassembled WGS sequence"/>
</dbReference>
<dbReference type="InterPro" id="IPR012902">
    <property type="entry name" value="N_methyl_site"/>
</dbReference>
<dbReference type="PANTHER" id="PTHR39583">
    <property type="entry name" value="TYPE II SECRETION SYSTEM PROTEIN J-RELATED"/>
    <property type="match status" value="1"/>
</dbReference>
<protein>
    <recommendedName>
        <fullName evidence="3">Type II secretion system protein J</fullName>
    </recommendedName>
</protein>
<evidence type="ECO:0000256" key="9">
    <source>
        <dbReference type="ARBA" id="ARBA00023136"/>
    </source>
</evidence>
<dbReference type="InterPro" id="IPR051621">
    <property type="entry name" value="T2SS_protein_J"/>
</dbReference>
<keyword evidence="8 10" id="KW-1133">Transmembrane helix</keyword>
<keyword evidence="6" id="KW-0997">Cell inner membrane</keyword>
<accession>A0A0C2EI88</accession>
<dbReference type="PATRIC" id="fig|226910.6.peg.561"/>
<dbReference type="EMBL" id="JXDG01000004">
    <property type="protein sequence ID" value="KIH85744.1"/>
    <property type="molecule type" value="Genomic_DNA"/>
</dbReference>
<comment type="subcellular location">
    <subcellularLocation>
        <location evidence="1">Cell inner membrane</location>
        <topology evidence="1">Single-pass membrane protein</topology>
    </subcellularLocation>
</comment>
<comment type="caution">
    <text evidence="11">The sequence shown here is derived from an EMBL/GenBank/DDBJ whole genome shotgun (WGS) entry which is preliminary data.</text>
</comment>
<evidence type="ECO:0000313" key="11">
    <source>
        <dbReference type="EMBL" id="KIH85744.1"/>
    </source>
</evidence>
<evidence type="ECO:0000256" key="8">
    <source>
        <dbReference type="ARBA" id="ARBA00022989"/>
    </source>
</evidence>
<dbReference type="RefSeq" id="WP_040063696.1">
    <property type="nucleotide sequence ID" value="NZ_JXDG01000004.1"/>
</dbReference>
<sequence length="185" mass="20912">MNKQTGFTLVELVIALAIFSLIGLASYRLYEGVLATQARVSAHEQGLRSLQRALAVLERDVLQATIPKEGQAVTLGAGQLNLQRGNGRNPLDEPRSERQEIAYRLEEGTLWRYRRSLDLPEIHKLPLLKDVRALRWRLYAQKNGWRTDWPSTPGRSAGHPRALEITLSAGRFEQIRRIILLPEGA</sequence>
<dbReference type="STRING" id="226910.UCMB321_0563"/>
<dbReference type="GO" id="GO:0005886">
    <property type="term" value="C:plasma membrane"/>
    <property type="evidence" value="ECO:0007669"/>
    <property type="project" value="UniProtKB-SubCell"/>
</dbReference>
<evidence type="ECO:0000313" key="12">
    <source>
        <dbReference type="Proteomes" id="UP000031535"/>
    </source>
</evidence>
<feature type="transmembrane region" description="Helical" evidence="10">
    <location>
        <begin position="12"/>
        <end position="30"/>
    </location>
</feature>
<dbReference type="AlphaFoldDB" id="A0A0C2EI88"/>
<dbReference type="OrthoDB" id="9794345at2"/>
<name>A0A0C2EI88_9PSED</name>
<organism evidence="11 12">
    <name type="scientific">Pseudomonas batumici</name>
    <dbReference type="NCBI Taxonomy" id="226910"/>
    <lineage>
        <taxon>Bacteria</taxon>
        <taxon>Pseudomonadati</taxon>
        <taxon>Pseudomonadota</taxon>
        <taxon>Gammaproteobacteria</taxon>
        <taxon>Pseudomonadales</taxon>
        <taxon>Pseudomonadaceae</taxon>
        <taxon>Pseudomonas</taxon>
    </lineage>
</organism>
<dbReference type="Gene3D" id="2.10.70.20">
    <property type="entry name" value="gspk-gspi-gspj complex like domains"/>
    <property type="match status" value="1"/>
</dbReference>
<dbReference type="InterPro" id="IPR045584">
    <property type="entry name" value="Pilin-like"/>
</dbReference>
<dbReference type="SUPFAM" id="SSF54523">
    <property type="entry name" value="Pili subunits"/>
    <property type="match status" value="1"/>
</dbReference>
<evidence type="ECO:0000256" key="5">
    <source>
        <dbReference type="ARBA" id="ARBA00022481"/>
    </source>
</evidence>
<evidence type="ECO:0000256" key="1">
    <source>
        <dbReference type="ARBA" id="ARBA00004377"/>
    </source>
</evidence>
<dbReference type="PANTHER" id="PTHR39583:SF2">
    <property type="entry name" value="TYPE II SECRETION SYSTEM PROTEIN J"/>
    <property type="match status" value="1"/>
</dbReference>
<dbReference type="Gene3D" id="3.10.610.10">
    <property type="entry name" value="GSPII I/J protein-like"/>
    <property type="match status" value="1"/>
</dbReference>
<evidence type="ECO:0000256" key="7">
    <source>
        <dbReference type="ARBA" id="ARBA00022692"/>
    </source>
</evidence>
<reference evidence="11 12" key="1">
    <citation type="submission" date="2015-01" db="EMBL/GenBank/DDBJ databases">
        <title>Complete genome of Pseudomonas batumici UCM B-321 producer of the batumin antibiotic with strong antistaphilococcal and potential anticancer activity.</title>
        <authorList>
            <person name="Klochko V.V."/>
            <person name="Zelena L.B."/>
            <person name="Elena K.A."/>
            <person name="Reva O.N."/>
        </authorList>
    </citation>
    <scope>NUCLEOTIDE SEQUENCE [LARGE SCALE GENOMIC DNA]</scope>
    <source>
        <strain evidence="11 12">UCM B-321</strain>
    </source>
</reference>
<evidence type="ECO:0000256" key="4">
    <source>
        <dbReference type="ARBA" id="ARBA00022475"/>
    </source>
</evidence>
<dbReference type="PROSITE" id="PS00409">
    <property type="entry name" value="PROKAR_NTER_METHYL"/>
    <property type="match status" value="1"/>
</dbReference>
<comment type="similarity">
    <text evidence="2">Belongs to the GSP J family.</text>
</comment>
<keyword evidence="4" id="KW-1003">Cell membrane</keyword>
<evidence type="ECO:0000256" key="10">
    <source>
        <dbReference type="SAM" id="Phobius"/>
    </source>
</evidence>
<keyword evidence="9 10" id="KW-0472">Membrane</keyword>
<keyword evidence="5" id="KW-0488">Methylation</keyword>
<keyword evidence="7 10" id="KW-0812">Transmembrane</keyword>
<dbReference type="GO" id="GO:0015627">
    <property type="term" value="C:type II protein secretion system complex"/>
    <property type="evidence" value="ECO:0007669"/>
    <property type="project" value="InterPro"/>
</dbReference>
<dbReference type="GO" id="GO:0015628">
    <property type="term" value="P:protein secretion by the type II secretion system"/>
    <property type="evidence" value="ECO:0007669"/>
    <property type="project" value="InterPro"/>
</dbReference>
<keyword evidence="12" id="KW-1185">Reference proteome</keyword>
<gene>
    <name evidence="11" type="ORF">UCMB321_0563</name>
</gene>
<evidence type="ECO:0000256" key="3">
    <source>
        <dbReference type="ARBA" id="ARBA00021539"/>
    </source>
</evidence>
<dbReference type="Pfam" id="PF07963">
    <property type="entry name" value="N_methyl"/>
    <property type="match status" value="1"/>
</dbReference>
<dbReference type="NCBIfam" id="TIGR01711">
    <property type="entry name" value="gspJ"/>
    <property type="match status" value="1"/>
</dbReference>
<dbReference type="InterPro" id="IPR010055">
    <property type="entry name" value="T2SS_protein-GspJ"/>
</dbReference>
<evidence type="ECO:0000256" key="6">
    <source>
        <dbReference type="ARBA" id="ARBA00022519"/>
    </source>
</evidence>
<dbReference type="Pfam" id="PF11612">
    <property type="entry name" value="T2SSJ"/>
    <property type="match status" value="1"/>
</dbReference>
<evidence type="ECO:0000256" key="2">
    <source>
        <dbReference type="ARBA" id="ARBA00011084"/>
    </source>
</evidence>
<proteinExistence type="inferred from homology"/>